<dbReference type="Proteomes" id="UP000705983">
    <property type="component" value="Unassembled WGS sequence"/>
</dbReference>
<comment type="caution">
    <text evidence="2">The sequence shown here is derived from an EMBL/GenBank/DDBJ whole genome shotgun (WGS) entry which is preliminary data.</text>
</comment>
<name>A0ABS2TEE9_9ACTO</name>
<evidence type="ECO:0000313" key="2">
    <source>
        <dbReference type="EMBL" id="MBM9432478.1"/>
    </source>
</evidence>
<organism evidence="2 3">
    <name type="scientific">Flaviflexus equikiangi</name>
    <dbReference type="NCBI Taxonomy" id="2758573"/>
    <lineage>
        <taxon>Bacteria</taxon>
        <taxon>Bacillati</taxon>
        <taxon>Actinomycetota</taxon>
        <taxon>Actinomycetes</taxon>
        <taxon>Actinomycetales</taxon>
        <taxon>Actinomycetaceae</taxon>
        <taxon>Flaviflexus</taxon>
    </lineage>
</organism>
<reference evidence="3" key="1">
    <citation type="submission" date="2021-02" db="EMBL/GenBank/DDBJ databases">
        <title>Leucobacter sp. CX169.</title>
        <authorList>
            <person name="Cheng Y."/>
        </authorList>
    </citation>
    <scope>NUCLEOTIDE SEQUENCE [LARGE SCALE GENOMIC DNA]</scope>
    <source>
        <strain evidence="3">JY899</strain>
    </source>
</reference>
<evidence type="ECO:0008006" key="4">
    <source>
        <dbReference type="Google" id="ProtNLM"/>
    </source>
</evidence>
<protein>
    <recommendedName>
        <fullName evidence="4">DNA helicase</fullName>
    </recommendedName>
</protein>
<accession>A0ABS2TEE9</accession>
<dbReference type="EMBL" id="JAFFJS010000001">
    <property type="protein sequence ID" value="MBM9432478.1"/>
    <property type="molecule type" value="Genomic_DNA"/>
</dbReference>
<feature type="region of interest" description="Disordered" evidence="1">
    <location>
        <begin position="1310"/>
        <end position="1331"/>
    </location>
</feature>
<gene>
    <name evidence="2" type="ORF">JVW63_01970</name>
</gene>
<feature type="region of interest" description="Disordered" evidence="1">
    <location>
        <begin position="1"/>
        <end position="48"/>
    </location>
</feature>
<evidence type="ECO:0000313" key="3">
    <source>
        <dbReference type="Proteomes" id="UP000705983"/>
    </source>
</evidence>
<sequence>MSPISFFRKKHTQEPAEQSAPSPQSPPEPEVDVREPVTRDDEPNWDINHVNGVTVTTGEEAEAAYAAITEAFASWRSSLAEQTGDIILSASEPDVVDLSHIHPTGAAGFYAGSPTPLTSLFREADALSTARTKINALLAKQRGLEEAYGSAPISLIHGTLTWSEIRPGQKHSPDIDGDIEVELGAAFDETGQISLEELERVEPTGPQIIEVVEPALRRSVHIATSTASDPVLTLGDETDISSAVLGGLRRYGAPTEAVEEVRSLAHNPQTQDAALSRLRELARVYLPGCVYEGSTLLALASSPSAILHDDLVTMEPQVRASSLIADLVLHRPSEDEIPTNPLDRSPQAERGAGQLDVAELDIVDAVAGGTSVFIDATPGTDPRRVLASIAADNAASQKPVLYVYGSASAQRSFTAQLERLGLGEALADFSKLSEVPLRLRTGMRLKSPVIDGEAVTERNAQLEADREQLTAFMTALHETSPKWGVSAYQLLTRIVDMSLEEGGSVTKIRLHETVVGALSDESARHEAAAKLDEALRLDQRASEADPWAGSTITSTEKAAAIHDRVTHLADISVPALMDQVQRVAAETGLRKADSLETWASQLDLLTDVAETLDTFRPHIYERSVADMIIATASKEWRGKHGSTMSMSERRRLKKEARDMVRPGQDVSDLHAALSQVQRERETWRLHAEPGSWPTIPEGMGALRSTMSDVQAEVAELAEVLPDGSELSAMSLLDLRKRCQALARESGDLADLPKRNTLRAEIEELGLTEIFADMSARAVSPDRASSELHAAYLASVFELMFSSTPELVAGAGSQAGDLIARVVREDREHVESMPGYISRAIIATMRATITKNKDQTLEADRFLEEHGVAGLREAIARWGTILQAARPIWAMSAVAVAQYIPPMEWSDVVILDGIDSIELAQLVPSLLRGRTIVVSGRAQSRGEAVSALATSLPVASLPTHSSRHDEMTARFLADNGFSTGLAVFPTAPSRPAPRLIVVDGTGVPSPRSGLVEGPEKEVEAVVEAVVDLALSRPAESIGVIALNAVHAERVRAAIRSVARTSSALGALTDPTVREPFTVVDATSSWGLRRDHIILTVGLGKTVHGRVLHSFGSLSTEAGVDGLVSALESPRKSLTVVSSFEAADIDRDRLGAPGSILLVDLLDAYRKQAPHEKPDEPENSNALLTDLVNRIRERGYLAQAGYRRRGSLSIPLVAGHPDIPGQWAVAVTIDDDVYAAEKSLRRRDQFWPAMLTGRGWRVVPTVTTSVFFEPQTEVERIIAAVDAVRDEARLAASRARTAKSLPAHLDISSIDDDLDEPSRISRGPRPKVSPGMPLAAYSDDQLDELVAWILSDGARRTEDDIVEELRSELDLRRRGIQVDVVLRNVVRRQTAAEDEPEL</sequence>
<feature type="compositionally biased region" description="Basic and acidic residues" evidence="1">
    <location>
        <begin position="31"/>
        <end position="42"/>
    </location>
</feature>
<keyword evidence="3" id="KW-1185">Reference proteome</keyword>
<dbReference type="RefSeq" id="WP_187996011.1">
    <property type="nucleotide sequence ID" value="NZ_JACEXG010000001.1"/>
</dbReference>
<evidence type="ECO:0000256" key="1">
    <source>
        <dbReference type="SAM" id="MobiDB-lite"/>
    </source>
</evidence>
<proteinExistence type="predicted"/>